<gene>
    <name evidence="1" type="ORF">OEG82_05965</name>
</gene>
<comment type="caution">
    <text evidence="1">The sequence shown here is derived from an EMBL/GenBank/DDBJ whole genome shotgun (WGS) entry which is preliminary data.</text>
</comment>
<dbReference type="EMBL" id="JAOVZQ010000001">
    <property type="protein sequence ID" value="MCY0093565.1"/>
    <property type="molecule type" value="Genomic_DNA"/>
</dbReference>
<evidence type="ECO:0000313" key="1">
    <source>
        <dbReference type="EMBL" id="MCY0093565.1"/>
    </source>
</evidence>
<evidence type="ECO:0000313" key="2">
    <source>
        <dbReference type="Proteomes" id="UP001081283"/>
    </source>
</evidence>
<sequence length="52" mass="5773">MKTYEFSIIASGLDPQARDFQSRFRKGGCKDARVSFQKGCIILAFASAGREL</sequence>
<keyword evidence="2" id="KW-1185">Reference proteome</keyword>
<proteinExistence type="predicted"/>
<dbReference type="Proteomes" id="UP001081283">
    <property type="component" value="Unassembled WGS sequence"/>
</dbReference>
<name>A0ABT3YCF1_9HYPH</name>
<organism evidence="1 2">
    <name type="scientific">Hoeflea ulvae</name>
    <dbReference type="NCBI Taxonomy" id="2983764"/>
    <lineage>
        <taxon>Bacteria</taxon>
        <taxon>Pseudomonadati</taxon>
        <taxon>Pseudomonadota</taxon>
        <taxon>Alphaproteobacteria</taxon>
        <taxon>Hyphomicrobiales</taxon>
        <taxon>Rhizobiaceae</taxon>
        <taxon>Hoeflea</taxon>
    </lineage>
</organism>
<accession>A0ABT3YCF1</accession>
<protein>
    <submittedName>
        <fullName evidence="1">Uncharacterized protein</fullName>
    </submittedName>
</protein>
<dbReference type="RefSeq" id="WP_267611517.1">
    <property type="nucleotide sequence ID" value="NZ_JAOVZQ010000001.1"/>
</dbReference>
<reference evidence="1" key="1">
    <citation type="submission" date="2022-10" db="EMBL/GenBank/DDBJ databases">
        <title>Hoeflea sp. J2-29, isolated from marine algae.</title>
        <authorList>
            <person name="Kristyanto S."/>
            <person name="Kim J.M."/>
            <person name="Jeon C.O."/>
        </authorList>
    </citation>
    <scope>NUCLEOTIDE SEQUENCE</scope>
    <source>
        <strain evidence="1">J2-29</strain>
    </source>
</reference>